<gene>
    <name evidence="1" type="ORF">MNQ99_17985</name>
</gene>
<evidence type="ECO:0000313" key="2">
    <source>
        <dbReference type="Proteomes" id="UP000829069"/>
    </source>
</evidence>
<protein>
    <recommendedName>
        <fullName evidence="3">DUF559 domain-containing protein</fullName>
    </recommendedName>
</protein>
<evidence type="ECO:0000313" key="1">
    <source>
        <dbReference type="EMBL" id="UNK45777.1"/>
    </source>
</evidence>
<reference evidence="1 2" key="1">
    <citation type="submission" date="2022-03" db="EMBL/GenBank/DDBJ databases">
        <title>Isotopic signatures of nitrous oxide derived from detoxification processes.</title>
        <authorList>
            <person name="Behrendt U."/>
            <person name="Buchen C."/>
            <person name="Well R."/>
            <person name="Ulrich A."/>
            <person name="Rohe L."/>
            <person name="Kolb S."/>
            <person name="Schloter M."/>
            <person name="Horn M.A."/>
            <person name="Augustin J."/>
        </authorList>
    </citation>
    <scope>NUCLEOTIDE SEQUENCE [LARGE SCALE GENOMIC DNA]</scope>
    <source>
        <strain evidence="1 2">S4-C24</strain>
    </source>
</reference>
<accession>A0ABY3W665</accession>
<name>A0ABY3W665_9MICC</name>
<dbReference type="Proteomes" id="UP000829069">
    <property type="component" value="Chromosome"/>
</dbReference>
<dbReference type="Gene3D" id="3.40.960.10">
    <property type="entry name" value="VSR Endonuclease"/>
    <property type="match status" value="1"/>
</dbReference>
<proteinExistence type="predicted"/>
<sequence length="71" mass="8175">MQYRLDKIAIEYEGAHHRSAEQLERDIVRGENTAAAGWLERRISRADMRDGAIGAVTKIRKVLLERGWRPS</sequence>
<organism evidence="1 2">
    <name type="scientific">Arthrobacter sulfonylureivorans</name>
    <dbReference type="NCBI Taxonomy" id="2486855"/>
    <lineage>
        <taxon>Bacteria</taxon>
        <taxon>Bacillati</taxon>
        <taxon>Actinomycetota</taxon>
        <taxon>Actinomycetes</taxon>
        <taxon>Micrococcales</taxon>
        <taxon>Micrococcaceae</taxon>
        <taxon>Arthrobacter</taxon>
    </lineage>
</organism>
<evidence type="ECO:0008006" key="3">
    <source>
        <dbReference type="Google" id="ProtNLM"/>
    </source>
</evidence>
<keyword evidence="2" id="KW-1185">Reference proteome</keyword>
<dbReference type="RefSeq" id="WP_241913949.1">
    <property type="nucleotide sequence ID" value="NZ_CP093326.1"/>
</dbReference>
<dbReference type="EMBL" id="CP093326">
    <property type="protein sequence ID" value="UNK45777.1"/>
    <property type="molecule type" value="Genomic_DNA"/>
</dbReference>